<feature type="chain" id="PRO_5017258888" description="Lipoprotein" evidence="1">
    <location>
        <begin position="19"/>
        <end position="202"/>
    </location>
</feature>
<organism evidence="2 3">
    <name type="scientific">Brachyspira hyodysenteriae (strain ATCC 49526 / WA1)</name>
    <dbReference type="NCBI Taxonomy" id="565034"/>
    <lineage>
        <taxon>Bacteria</taxon>
        <taxon>Pseudomonadati</taxon>
        <taxon>Spirochaetota</taxon>
        <taxon>Spirochaetia</taxon>
        <taxon>Brachyspirales</taxon>
        <taxon>Brachyspiraceae</taxon>
        <taxon>Brachyspira</taxon>
    </lineage>
</organism>
<dbReference type="Proteomes" id="UP000001803">
    <property type="component" value="Chromosome"/>
</dbReference>
<keyword evidence="1" id="KW-0732">Signal</keyword>
<accession>A0A3B6V7P4</accession>
<reference evidence="2 3" key="1">
    <citation type="journal article" date="2009" name="PLoS ONE">
        <title>Genome sequence of the pathogenic intestinal spirochete Brachyspira hyodysenteriae reveals adaptations to its lifestyle in the porcine large intestine.</title>
        <authorList>
            <person name="Bellgard M.I."/>
            <person name="Wanchanthuek P."/>
            <person name="La T."/>
            <person name="Ryan K."/>
            <person name="Moolhuijzen P."/>
            <person name="Albertyn Z."/>
            <person name="Shaban B."/>
            <person name="Motro Y."/>
            <person name="Dunn D.S."/>
            <person name="Schibeci D."/>
            <person name="Hunter A."/>
            <person name="Barrero R."/>
            <person name="Phillips N.D."/>
            <person name="Hampson D.J."/>
        </authorList>
    </citation>
    <scope>NUCLEOTIDE SEQUENCE [LARGE SCALE GENOMIC DNA]</scope>
    <source>
        <strain evidence="3">ATCC 49526 / WA1</strain>
    </source>
</reference>
<evidence type="ECO:0000313" key="3">
    <source>
        <dbReference type="Proteomes" id="UP000001803"/>
    </source>
</evidence>
<evidence type="ECO:0000313" key="2">
    <source>
        <dbReference type="EMBL" id="ACN82542.1"/>
    </source>
</evidence>
<proteinExistence type="predicted"/>
<sequence length="202" mass="23284">MKKLIFSLIISLFFISCLDCTQYVTVDENENITVVAIVTISKSLIELGAYQEGYENGVPDYYYEEILRNMESEAKASYPRNFKFKYINNDNEIGLYINGIVKESYLTEDDNSLLPVRDGNRFTFTPFTYSENTSEYKEYESMYSSMKMKLIVSKSYIPTVSSCYLSSYDGVKDVNVYDLKDAFLIEIPIFSGIDSPVLYIEL</sequence>
<protein>
    <recommendedName>
        <fullName evidence="4">Lipoprotein</fullName>
    </recommendedName>
</protein>
<keyword evidence="3" id="KW-1185">Reference proteome</keyword>
<evidence type="ECO:0008006" key="4">
    <source>
        <dbReference type="Google" id="ProtNLM"/>
    </source>
</evidence>
<gene>
    <name evidence="2" type="ordered locus">BHWA1_00039</name>
</gene>
<evidence type="ECO:0000256" key="1">
    <source>
        <dbReference type="SAM" id="SignalP"/>
    </source>
</evidence>
<dbReference type="EMBL" id="CP001357">
    <property type="protein sequence ID" value="ACN82542.1"/>
    <property type="molecule type" value="Genomic_DNA"/>
</dbReference>
<name>A0A3B6V7P4_BRAHW</name>
<dbReference type="RefSeq" id="WP_012669595.1">
    <property type="nucleotide sequence ID" value="NC_012225.1"/>
</dbReference>
<dbReference type="PROSITE" id="PS51257">
    <property type="entry name" value="PROKAR_LIPOPROTEIN"/>
    <property type="match status" value="1"/>
</dbReference>
<dbReference type="KEGG" id="bhy:BHWA1_00039"/>
<feature type="signal peptide" evidence="1">
    <location>
        <begin position="1"/>
        <end position="18"/>
    </location>
</feature>
<dbReference type="AlphaFoldDB" id="A0A3B6V7P4"/>